<dbReference type="EMBL" id="BQXS01001988">
    <property type="protein sequence ID" value="GKT31276.1"/>
    <property type="molecule type" value="Genomic_DNA"/>
</dbReference>
<protein>
    <submittedName>
        <fullName evidence="1">Uncharacterized protein</fullName>
    </submittedName>
</protein>
<evidence type="ECO:0000313" key="2">
    <source>
        <dbReference type="Proteomes" id="UP001057375"/>
    </source>
</evidence>
<accession>A0ABQ5KH77</accession>
<name>A0ABQ5KH77_9EUKA</name>
<proteinExistence type="predicted"/>
<gene>
    <name evidence="1" type="ORF">ADUPG1_001940</name>
</gene>
<reference evidence="1" key="1">
    <citation type="submission" date="2022-03" db="EMBL/GenBank/DDBJ databases">
        <title>Draft genome sequence of Aduncisulcus paluster, a free-living microaerophilic Fornicata.</title>
        <authorList>
            <person name="Yuyama I."/>
            <person name="Kume K."/>
            <person name="Tamura T."/>
            <person name="Inagaki Y."/>
            <person name="Hashimoto T."/>
        </authorList>
    </citation>
    <scope>NUCLEOTIDE SEQUENCE</scope>
    <source>
        <strain evidence="1">NY0171</strain>
    </source>
</reference>
<organism evidence="1 2">
    <name type="scientific">Aduncisulcus paluster</name>
    <dbReference type="NCBI Taxonomy" id="2918883"/>
    <lineage>
        <taxon>Eukaryota</taxon>
        <taxon>Metamonada</taxon>
        <taxon>Carpediemonas-like organisms</taxon>
        <taxon>Aduncisulcus</taxon>
    </lineage>
</organism>
<comment type="caution">
    <text evidence="1">The sequence shown here is derived from an EMBL/GenBank/DDBJ whole genome shotgun (WGS) entry which is preliminary data.</text>
</comment>
<dbReference type="Proteomes" id="UP001057375">
    <property type="component" value="Unassembled WGS sequence"/>
</dbReference>
<sequence length="457" mass="53060">MNALDRIILREKSLRLIPDLLITILKCVYESSSYFMHIFVDILRSLEPVVKSFERSAIELYICQILSNSYSSKSFELDSLGSILRQLCSAESCPCDGLSPLLAMLYVLVSANSDNIPLIYELVKDHLDEWLTTFQAESSCASISHGYIFWARLMTLFASDRATFSLISPKYDSGMKWCLIHGLDPIFYANYHDVTDEATLVWKNLLVKLYSKDRGEMEDIFLDNVKCIREVLDKYSTPINDTTNGIELTLCLSLVMKQIIKQFASILESNHSLDRDIVFMYFVKVCKGYICSVDCTSDIYQLIRPYIKLISLYHSKDKLCIPTSVRCNIVKIMHNVSRDHTNEILEVSDDFLSLLKVYVLPGLQLREKWIDLYEFKKNLDILTDISFSSFSRNLPPLERCRESWVFFPLILREIQTQYPGEKFLNRRIFHFSLWLSHLCCIQSQCLLVYREVSHLLD</sequence>
<evidence type="ECO:0000313" key="1">
    <source>
        <dbReference type="EMBL" id="GKT31276.1"/>
    </source>
</evidence>
<feature type="non-terminal residue" evidence="1">
    <location>
        <position position="457"/>
    </location>
</feature>
<keyword evidence="2" id="KW-1185">Reference proteome</keyword>